<feature type="compositionally biased region" description="Basic and acidic residues" evidence="2">
    <location>
        <begin position="527"/>
        <end position="541"/>
    </location>
</feature>
<feature type="compositionally biased region" description="Basic and acidic residues" evidence="2">
    <location>
        <begin position="120"/>
        <end position="137"/>
    </location>
</feature>
<dbReference type="InterPro" id="IPR043424">
    <property type="entry name" value="BLT-like"/>
</dbReference>
<evidence type="ECO:0000313" key="4">
    <source>
        <dbReference type="Proteomes" id="UP000541444"/>
    </source>
</evidence>
<dbReference type="EMBL" id="JACGCM010002893">
    <property type="protein sequence ID" value="KAF6134034.1"/>
    <property type="molecule type" value="Genomic_DNA"/>
</dbReference>
<feature type="compositionally biased region" description="Polar residues" evidence="2">
    <location>
        <begin position="632"/>
        <end position="648"/>
    </location>
</feature>
<dbReference type="AlphaFoldDB" id="A0A7J7KUN4"/>
<dbReference type="PANTHER" id="PTHR31071:SF7">
    <property type="entry name" value="OS04G0382800 PROTEIN"/>
    <property type="match status" value="1"/>
</dbReference>
<feature type="coiled-coil region" evidence="1">
    <location>
        <begin position="330"/>
        <end position="419"/>
    </location>
</feature>
<proteinExistence type="predicted"/>
<feature type="region of interest" description="Disordered" evidence="2">
    <location>
        <begin position="525"/>
        <end position="559"/>
    </location>
</feature>
<feature type="region of interest" description="Disordered" evidence="2">
    <location>
        <begin position="107"/>
        <end position="170"/>
    </location>
</feature>
<feature type="compositionally biased region" description="Low complexity" evidence="2">
    <location>
        <begin position="544"/>
        <end position="556"/>
    </location>
</feature>
<feature type="region of interest" description="Disordered" evidence="2">
    <location>
        <begin position="618"/>
        <end position="661"/>
    </location>
</feature>
<feature type="compositionally biased region" description="Low complexity" evidence="2">
    <location>
        <begin position="139"/>
        <end position="156"/>
    </location>
</feature>
<organism evidence="3 4">
    <name type="scientific">Kingdonia uniflora</name>
    <dbReference type="NCBI Taxonomy" id="39325"/>
    <lineage>
        <taxon>Eukaryota</taxon>
        <taxon>Viridiplantae</taxon>
        <taxon>Streptophyta</taxon>
        <taxon>Embryophyta</taxon>
        <taxon>Tracheophyta</taxon>
        <taxon>Spermatophyta</taxon>
        <taxon>Magnoliopsida</taxon>
        <taxon>Ranunculales</taxon>
        <taxon>Circaeasteraceae</taxon>
        <taxon>Kingdonia</taxon>
    </lineage>
</organism>
<dbReference type="OrthoDB" id="691984at2759"/>
<gene>
    <name evidence="3" type="ORF">GIB67_038325</name>
</gene>
<evidence type="ECO:0000313" key="3">
    <source>
        <dbReference type="EMBL" id="KAF6134034.1"/>
    </source>
</evidence>
<keyword evidence="4" id="KW-1185">Reference proteome</keyword>
<feature type="region of interest" description="Disordered" evidence="2">
    <location>
        <begin position="1"/>
        <end position="36"/>
    </location>
</feature>
<sequence>MHRQHRNIILGGGRQCKIRKRPCSSSSSSSSHYRLKRPILRLATPVLNMNSSSRSPYNYSSTLLRIPQSPIKQQSQNASSSRGGGGGGKQQVSARKLAATLWEMNQLPSPTTINTNTHTHTHDMKLKKEILRRDKTSTSKRSSSLPPHLSDPSHTPTSDRMDPSGNSNARLRLTDAKGFDCFSAATLMEIEMRSRSRGGPTPTTSVLGMKSRCLKDLSTGLNTSKQLLKILNRLWGSQEQNSSSTSLISALHAELERALVQVDILIREQRSDKHELDYLVKRLSEEKTTWKLKERERTRGAIETIAGDLEVERKLRRRSESLNKKLGVELAETKAALSRSDKELEREKRAREIMEQICNDLATGIEEDKEEVEDLKKESAKVKEEVEKEREMLQLADMLREERLQMKLSEAKYQFEEKNAAVDKLRSDLETFLRAERFKEIRGVSENRWNNVDVDGNLGKSILISDHNEEKGMDAGEIGDGVERPKALHSQEEEDGDSAAESDLHSIELNMDNISQSYKWSYNNGVSKEDPRRLSVEETKVGRKSTSTSSRTQRGSFSHERRISEGVDWDFSAGNLSDWGVMYNQQRFSELESQNGDRDYMEEALRYKSVKGLRDQILSDSRTPPSRGCASPTRQWAQPWSSRDNVNVSREKPSMVRESSLKGTLVEARLEARSRNSRQ</sequence>
<accession>A0A7J7KUN4</accession>
<keyword evidence="1" id="KW-0175">Coiled coil</keyword>
<comment type="caution">
    <text evidence="3">The sequence shown here is derived from an EMBL/GenBank/DDBJ whole genome shotgun (WGS) entry which is preliminary data.</text>
</comment>
<dbReference type="PANTHER" id="PTHR31071">
    <property type="entry name" value="GB|AAF24581.1"/>
    <property type="match status" value="1"/>
</dbReference>
<reference evidence="3 4" key="1">
    <citation type="journal article" date="2020" name="IScience">
        <title>Genome Sequencing of the Endangered Kingdonia uniflora (Circaeasteraceae, Ranunculales) Reveals Potential Mechanisms of Evolutionary Specialization.</title>
        <authorList>
            <person name="Sun Y."/>
            <person name="Deng T."/>
            <person name="Zhang A."/>
            <person name="Moore M.J."/>
            <person name="Landis J.B."/>
            <person name="Lin N."/>
            <person name="Zhang H."/>
            <person name="Zhang X."/>
            <person name="Huang J."/>
            <person name="Zhang X."/>
            <person name="Sun H."/>
            <person name="Wang H."/>
        </authorList>
    </citation>
    <scope>NUCLEOTIDE SEQUENCE [LARGE SCALE GENOMIC DNA]</scope>
    <source>
        <strain evidence="3">TB1705</strain>
        <tissue evidence="3">Leaf</tissue>
    </source>
</reference>
<evidence type="ECO:0000256" key="2">
    <source>
        <dbReference type="SAM" id="MobiDB-lite"/>
    </source>
</evidence>
<name>A0A7J7KUN4_9MAGN</name>
<dbReference type="Proteomes" id="UP000541444">
    <property type="component" value="Unassembled WGS sequence"/>
</dbReference>
<feature type="region of interest" description="Disordered" evidence="2">
    <location>
        <begin position="67"/>
        <end position="94"/>
    </location>
</feature>
<protein>
    <submittedName>
        <fullName evidence="3">Uncharacterized protein</fullName>
    </submittedName>
</protein>
<evidence type="ECO:0000256" key="1">
    <source>
        <dbReference type="SAM" id="Coils"/>
    </source>
</evidence>